<keyword evidence="3" id="KW-1185">Reference proteome</keyword>
<protein>
    <submittedName>
        <fullName evidence="2">Uncharacterized protein</fullName>
    </submittedName>
</protein>
<feature type="compositionally biased region" description="Pro residues" evidence="1">
    <location>
        <begin position="51"/>
        <end position="60"/>
    </location>
</feature>
<accession>A0A2P5DAS0</accession>
<sequence length="60" mass="6940">MALSHRIWTPTLSYYSLTSNNYPRKLSPVERDTASPHQKVRSCPESSYLSFPPPEYHIDS</sequence>
<evidence type="ECO:0000313" key="2">
    <source>
        <dbReference type="EMBL" id="PON70381.1"/>
    </source>
</evidence>
<evidence type="ECO:0000256" key="1">
    <source>
        <dbReference type="SAM" id="MobiDB-lite"/>
    </source>
</evidence>
<dbReference type="AlphaFoldDB" id="A0A2P5DAS0"/>
<gene>
    <name evidence="2" type="ORF">PanWU01x14_080500</name>
</gene>
<reference evidence="3" key="1">
    <citation type="submission" date="2016-06" db="EMBL/GenBank/DDBJ databases">
        <title>Parallel loss of symbiosis genes in relatives of nitrogen-fixing non-legume Parasponia.</title>
        <authorList>
            <person name="Van Velzen R."/>
            <person name="Holmer R."/>
            <person name="Bu F."/>
            <person name="Rutten L."/>
            <person name="Van Zeijl A."/>
            <person name="Liu W."/>
            <person name="Santuari L."/>
            <person name="Cao Q."/>
            <person name="Sharma T."/>
            <person name="Shen D."/>
            <person name="Roswanjaya Y."/>
            <person name="Wardhani T."/>
            <person name="Kalhor M.S."/>
            <person name="Jansen J."/>
            <person name="Van den Hoogen J."/>
            <person name="Gungor B."/>
            <person name="Hartog M."/>
            <person name="Hontelez J."/>
            <person name="Verver J."/>
            <person name="Yang W.-C."/>
            <person name="Schijlen E."/>
            <person name="Repin R."/>
            <person name="Schilthuizen M."/>
            <person name="Schranz E."/>
            <person name="Heidstra R."/>
            <person name="Miyata K."/>
            <person name="Fedorova E."/>
            <person name="Kohlen W."/>
            <person name="Bisseling T."/>
            <person name="Smit S."/>
            <person name="Geurts R."/>
        </authorList>
    </citation>
    <scope>NUCLEOTIDE SEQUENCE [LARGE SCALE GENOMIC DNA]</scope>
    <source>
        <strain evidence="3">cv. WU1-14</strain>
    </source>
</reference>
<evidence type="ECO:0000313" key="3">
    <source>
        <dbReference type="Proteomes" id="UP000237105"/>
    </source>
</evidence>
<feature type="non-terminal residue" evidence="2">
    <location>
        <position position="60"/>
    </location>
</feature>
<dbReference type="Proteomes" id="UP000237105">
    <property type="component" value="Unassembled WGS sequence"/>
</dbReference>
<dbReference type="EMBL" id="JXTB01000050">
    <property type="protein sequence ID" value="PON70381.1"/>
    <property type="molecule type" value="Genomic_DNA"/>
</dbReference>
<comment type="caution">
    <text evidence="2">The sequence shown here is derived from an EMBL/GenBank/DDBJ whole genome shotgun (WGS) entry which is preliminary data.</text>
</comment>
<proteinExistence type="predicted"/>
<feature type="region of interest" description="Disordered" evidence="1">
    <location>
        <begin position="26"/>
        <end position="60"/>
    </location>
</feature>
<organism evidence="2 3">
    <name type="scientific">Parasponia andersonii</name>
    <name type="common">Sponia andersonii</name>
    <dbReference type="NCBI Taxonomy" id="3476"/>
    <lineage>
        <taxon>Eukaryota</taxon>
        <taxon>Viridiplantae</taxon>
        <taxon>Streptophyta</taxon>
        <taxon>Embryophyta</taxon>
        <taxon>Tracheophyta</taxon>
        <taxon>Spermatophyta</taxon>
        <taxon>Magnoliopsida</taxon>
        <taxon>eudicotyledons</taxon>
        <taxon>Gunneridae</taxon>
        <taxon>Pentapetalae</taxon>
        <taxon>rosids</taxon>
        <taxon>fabids</taxon>
        <taxon>Rosales</taxon>
        <taxon>Cannabaceae</taxon>
        <taxon>Parasponia</taxon>
    </lineage>
</organism>
<name>A0A2P5DAS0_PARAD</name>